<gene>
    <name evidence="3" type="primary">Sh3bp5_0</name>
    <name evidence="4" type="synonym">Sh3bp5_1</name>
    <name evidence="3" type="ORF">g.25411</name>
    <name evidence="4" type="ORF">g.25413</name>
</gene>
<evidence type="ECO:0000256" key="2">
    <source>
        <dbReference type="ARBA" id="ARBA00023054"/>
    </source>
</evidence>
<evidence type="ECO:0000256" key="1">
    <source>
        <dbReference type="ARBA" id="ARBA00007796"/>
    </source>
</evidence>
<evidence type="ECO:0000313" key="4">
    <source>
        <dbReference type="EMBL" id="JAG79138.1"/>
    </source>
</evidence>
<keyword evidence="2" id="KW-0175">Coiled coil</keyword>
<organism evidence="3">
    <name type="scientific">Fopius arisanus</name>
    <dbReference type="NCBI Taxonomy" id="64838"/>
    <lineage>
        <taxon>Eukaryota</taxon>
        <taxon>Metazoa</taxon>
        <taxon>Ecdysozoa</taxon>
        <taxon>Arthropoda</taxon>
        <taxon>Hexapoda</taxon>
        <taxon>Insecta</taxon>
        <taxon>Pterygota</taxon>
        <taxon>Neoptera</taxon>
        <taxon>Endopterygota</taxon>
        <taxon>Hymenoptera</taxon>
        <taxon>Apocrita</taxon>
        <taxon>Ichneumonoidea</taxon>
        <taxon>Braconidae</taxon>
        <taxon>Opiinae</taxon>
        <taxon>Fopius</taxon>
    </lineage>
</organism>
<name>A0A0C9RM63_9HYME</name>
<dbReference type="EMBL" id="GBYB01009371">
    <property type="protein sequence ID" value="JAG79138.1"/>
    <property type="molecule type" value="Transcribed_RNA"/>
</dbReference>
<dbReference type="PANTHER" id="PTHR19423">
    <property type="entry name" value="SH3 DOMAIN-BINDING PROTEIN 5"/>
    <property type="match status" value="1"/>
</dbReference>
<evidence type="ECO:0000313" key="3">
    <source>
        <dbReference type="EMBL" id="JAG79137.1"/>
    </source>
</evidence>
<dbReference type="EMBL" id="GBYB01009370">
    <property type="protein sequence ID" value="JAG79137.1"/>
    <property type="molecule type" value="Transcribed_RNA"/>
</dbReference>
<dbReference type="Pfam" id="PF05276">
    <property type="entry name" value="SH3BP5"/>
    <property type="match status" value="1"/>
</dbReference>
<reference evidence="3" key="1">
    <citation type="submission" date="2015-01" db="EMBL/GenBank/DDBJ databases">
        <title>Transcriptome Assembly of Fopius arisanus.</title>
        <authorList>
            <person name="Geib S."/>
        </authorList>
    </citation>
    <scope>NUCLEOTIDE SEQUENCE</scope>
</reference>
<dbReference type="GO" id="GO:0005737">
    <property type="term" value="C:cytoplasm"/>
    <property type="evidence" value="ECO:0007669"/>
    <property type="project" value="TreeGrafter"/>
</dbReference>
<protein>
    <submittedName>
        <fullName evidence="3">Sh3bp5_0 protein</fullName>
    </submittedName>
    <submittedName>
        <fullName evidence="4">Sh3bp5_1 protein</fullName>
    </submittedName>
</protein>
<dbReference type="InterPro" id="IPR007940">
    <property type="entry name" value="SH3BP5"/>
</dbReference>
<dbReference type="AlphaFoldDB" id="A0A0C9RM63"/>
<accession>A0A0C9RM63</accession>
<dbReference type="GO" id="GO:0004860">
    <property type="term" value="F:protein kinase inhibitor activity"/>
    <property type="evidence" value="ECO:0007669"/>
    <property type="project" value="TreeGrafter"/>
</dbReference>
<dbReference type="GO" id="GO:0035556">
    <property type="term" value="P:intracellular signal transduction"/>
    <property type="evidence" value="ECO:0007669"/>
    <property type="project" value="InterPro"/>
</dbReference>
<sequence length="238" mass="27679">MQKGKPRNTRKKYQRAIIKARPYFEVWTIYNEKFEMQKQQVDCLKKAIRDAKRNYAKSFKALEDISNQIHEHRRAYANGPREPGVGAELLTPDMNSNHEDDFNKEILKLEHRAENINNRLVDGSETTQTQWEIEFQSNLKNLPSKEEQNCEESSLNLTGSHKNSPMKCQDSFNKIPQEKRREKMSTNEWQFSVLGNCKLVKSRWISKSLGDIPANASGEFNSGIKNVVKSVQKTPRDY</sequence>
<dbReference type="PANTHER" id="PTHR19423:SF1">
    <property type="entry name" value="SH3 DOMAIN-BINDING PROTEIN 5"/>
    <property type="match status" value="1"/>
</dbReference>
<comment type="similarity">
    <text evidence="1">Belongs to the SH3BP5 family.</text>
</comment>
<proteinExistence type="inferred from homology"/>